<keyword evidence="3" id="KW-0804">Transcription</keyword>
<evidence type="ECO:0000256" key="3">
    <source>
        <dbReference type="ARBA" id="ARBA00023163"/>
    </source>
</evidence>
<dbReference type="Gene3D" id="3.40.50.2300">
    <property type="match status" value="2"/>
</dbReference>
<sequence length="109" mass="12225">MKDNKLVFDPDIVVISEALRLNELQGSREAVKKILNCKNIPSVIMNASDFIAVGVVRTLKELKIKIPEEISVVGFDNILMSLYTDPLLTTIRQPKRQMGDTAMNLLLDI</sequence>
<keyword evidence="1" id="KW-0805">Transcription regulation</keyword>
<protein>
    <recommendedName>
        <fullName evidence="4">Transcriptional regulator LacI/GalR-like sensor domain-containing protein</fullName>
    </recommendedName>
</protein>
<evidence type="ECO:0000256" key="2">
    <source>
        <dbReference type="ARBA" id="ARBA00023125"/>
    </source>
</evidence>
<organism evidence="5">
    <name type="scientific">marine sediment metagenome</name>
    <dbReference type="NCBI Taxonomy" id="412755"/>
    <lineage>
        <taxon>unclassified sequences</taxon>
        <taxon>metagenomes</taxon>
        <taxon>ecological metagenomes</taxon>
    </lineage>
</organism>
<evidence type="ECO:0000256" key="1">
    <source>
        <dbReference type="ARBA" id="ARBA00023015"/>
    </source>
</evidence>
<dbReference type="CDD" id="cd06267">
    <property type="entry name" value="PBP1_LacI_sugar_binding-like"/>
    <property type="match status" value="1"/>
</dbReference>
<dbReference type="Pfam" id="PF13377">
    <property type="entry name" value="Peripla_BP_3"/>
    <property type="match status" value="1"/>
</dbReference>
<feature type="non-terminal residue" evidence="5">
    <location>
        <position position="109"/>
    </location>
</feature>
<gene>
    <name evidence="5" type="ORF">S03H2_33413</name>
</gene>
<accession>X1FTP9</accession>
<dbReference type="PANTHER" id="PTHR30146:SF109">
    <property type="entry name" value="HTH-TYPE TRANSCRIPTIONAL REGULATOR GALS"/>
    <property type="match status" value="1"/>
</dbReference>
<comment type="caution">
    <text evidence="5">The sequence shown here is derived from an EMBL/GenBank/DDBJ whole genome shotgun (WGS) entry which is preliminary data.</text>
</comment>
<dbReference type="EMBL" id="BARU01020335">
    <property type="protein sequence ID" value="GAH48377.1"/>
    <property type="molecule type" value="Genomic_DNA"/>
</dbReference>
<dbReference type="PANTHER" id="PTHR30146">
    <property type="entry name" value="LACI-RELATED TRANSCRIPTIONAL REPRESSOR"/>
    <property type="match status" value="1"/>
</dbReference>
<proteinExistence type="predicted"/>
<dbReference type="InterPro" id="IPR028082">
    <property type="entry name" value="Peripla_BP_I"/>
</dbReference>
<evidence type="ECO:0000259" key="4">
    <source>
        <dbReference type="Pfam" id="PF13377"/>
    </source>
</evidence>
<dbReference type="GO" id="GO:0000976">
    <property type="term" value="F:transcription cis-regulatory region binding"/>
    <property type="evidence" value="ECO:0007669"/>
    <property type="project" value="TreeGrafter"/>
</dbReference>
<dbReference type="InterPro" id="IPR046335">
    <property type="entry name" value="LacI/GalR-like_sensor"/>
</dbReference>
<feature type="domain" description="Transcriptional regulator LacI/GalR-like sensor" evidence="4">
    <location>
        <begin position="29"/>
        <end position="108"/>
    </location>
</feature>
<keyword evidence="2" id="KW-0238">DNA-binding</keyword>
<dbReference type="SUPFAM" id="SSF53822">
    <property type="entry name" value="Periplasmic binding protein-like I"/>
    <property type="match status" value="1"/>
</dbReference>
<name>X1FTP9_9ZZZZ</name>
<dbReference type="GO" id="GO:0003700">
    <property type="term" value="F:DNA-binding transcription factor activity"/>
    <property type="evidence" value="ECO:0007669"/>
    <property type="project" value="TreeGrafter"/>
</dbReference>
<reference evidence="5" key="1">
    <citation type="journal article" date="2014" name="Front. Microbiol.">
        <title>High frequency of phylogenetically diverse reductive dehalogenase-homologous genes in deep subseafloor sedimentary metagenomes.</title>
        <authorList>
            <person name="Kawai M."/>
            <person name="Futagami T."/>
            <person name="Toyoda A."/>
            <person name="Takaki Y."/>
            <person name="Nishi S."/>
            <person name="Hori S."/>
            <person name="Arai W."/>
            <person name="Tsubouchi T."/>
            <person name="Morono Y."/>
            <person name="Uchiyama I."/>
            <person name="Ito T."/>
            <person name="Fujiyama A."/>
            <person name="Inagaki F."/>
            <person name="Takami H."/>
        </authorList>
    </citation>
    <scope>NUCLEOTIDE SEQUENCE</scope>
    <source>
        <strain evidence="5">Expedition CK06-06</strain>
    </source>
</reference>
<dbReference type="AlphaFoldDB" id="X1FTP9"/>
<evidence type="ECO:0000313" key="5">
    <source>
        <dbReference type="EMBL" id="GAH48377.1"/>
    </source>
</evidence>